<organism evidence="2 3">
    <name type="scientific">Metaclostridioides mangenotii</name>
    <dbReference type="NCBI Taxonomy" id="1540"/>
    <lineage>
        <taxon>Bacteria</taxon>
        <taxon>Bacillati</taxon>
        <taxon>Bacillota</taxon>
        <taxon>Clostridia</taxon>
        <taxon>Peptostreptococcales</taxon>
        <taxon>Peptostreptococcaceae</taxon>
        <taxon>Metaclostridioides</taxon>
    </lineage>
</organism>
<feature type="transmembrane region" description="Helical" evidence="1">
    <location>
        <begin position="6"/>
        <end position="24"/>
    </location>
</feature>
<evidence type="ECO:0000256" key="1">
    <source>
        <dbReference type="SAM" id="Phobius"/>
    </source>
</evidence>
<protein>
    <submittedName>
        <fullName evidence="2">Uncharacterized protein</fullName>
    </submittedName>
</protein>
<keyword evidence="3" id="KW-1185">Reference proteome</keyword>
<name>A0ABS4E6Y3_9FIRM</name>
<evidence type="ECO:0000313" key="2">
    <source>
        <dbReference type="EMBL" id="MBP1853698.1"/>
    </source>
</evidence>
<dbReference type="RefSeq" id="WP_209455359.1">
    <property type="nucleotide sequence ID" value="NZ_BAAACS010000017.1"/>
</dbReference>
<dbReference type="Proteomes" id="UP000767291">
    <property type="component" value="Unassembled WGS sequence"/>
</dbReference>
<gene>
    <name evidence="2" type="ORF">J2Z43_000088</name>
</gene>
<comment type="caution">
    <text evidence="2">The sequence shown here is derived from an EMBL/GenBank/DDBJ whole genome shotgun (WGS) entry which is preliminary data.</text>
</comment>
<keyword evidence="1" id="KW-0812">Transmembrane</keyword>
<sequence>MIIIATRIILVLIGIGALISVFIIRDKKTLIRYDISYIINITSPYSNNI</sequence>
<accession>A0ABS4E6Y3</accession>
<reference evidence="2 3" key="1">
    <citation type="submission" date="2021-03" db="EMBL/GenBank/DDBJ databases">
        <title>Genomic Encyclopedia of Type Strains, Phase IV (KMG-IV): sequencing the most valuable type-strain genomes for metagenomic binning, comparative biology and taxonomic classification.</title>
        <authorList>
            <person name="Goeker M."/>
        </authorList>
    </citation>
    <scope>NUCLEOTIDE SEQUENCE [LARGE SCALE GENOMIC DNA]</scope>
    <source>
        <strain evidence="2 3">DSM 1289</strain>
    </source>
</reference>
<keyword evidence="1" id="KW-1133">Transmembrane helix</keyword>
<proteinExistence type="predicted"/>
<evidence type="ECO:0000313" key="3">
    <source>
        <dbReference type="Proteomes" id="UP000767291"/>
    </source>
</evidence>
<dbReference type="EMBL" id="JAGGJX010000001">
    <property type="protein sequence ID" value="MBP1853698.1"/>
    <property type="molecule type" value="Genomic_DNA"/>
</dbReference>
<keyword evidence="1" id="KW-0472">Membrane</keyword>